<feature type="region of interest" description="Disordered" evidence="7">
    <location>
        <begin position="92"/>
        <end position="115"/>
    </location>
</feature>
<keyword evidence="5" id="KW-0539">Nucleus</keyword>
<dbReference type="EMBL" id="MU857068">
    <property type="protein sequence ID" value="KAK4150507.1"/>
    <property type="molecule type" value="Genomic_DNA"/>
</dbReference>
<dbReference type="GO" id="GO:0008270">
    <property type="term" value="F:zinc ion binding"/>
    <property type="evidence" value="ECO:0007669"/>
    <property type="project" value="UniProtKB-KW"/>
</dbReference>
<feature type="domain" description="C2H2-type" evidence="8">
    <location>
        <begin position="118"/>
        <end position="147"/>
    </location>
</feature>
<dbReference type="PANTHER" id="PTHR24388">
    <property type="entry name" value="ZINC FINGER PROTEIN"/>
    <property type="match status" value="1"/>
</dbReference>
<dbReference type="GO" id="GO:0000978">
    <property type="term" value="F:RNA polymerase II cis-regulatory region sequence-specific DNA binding"/>
    <property type="evidence" value="ECO:0007669"/>
    <property type="project" value="TreeGrafter"/>
</dbReference>
<feature type="compositionally biased region" description="Basic and acidic residues" evidence="7">
    <location>
        <begin position="175"/>
        <end position="185"/>
    </location>
</feature>
<feature type="region of interest" description="Disordered" evidence="7">
    <location>
        <begin position="31"/>
        <end position="70"/>
    </location>
</feature>
<keyword evidence="1" id="KW-0479">Metal-binding</keyword>
<keyword evidence="10" id="KW-1185">Reference proteome</keyword>
<feature type="compositionally biased region" description="Low complexity" evidence="7">
    <location>
        <begin position="102"/>
        <end position="114"/>
    </location>
</feature>
<feature type="compositionally biased region" description="Basic residues" evidence="7">
    <location>
        <begin position="198"/>
        <end position="207"/>
    </location>
</feature>
<feature type="domain" description="C2H2-type" evidence="8">
    <location>
        <begin position="146"/>
        <end position="173"/>
    </location>
</feature>
<evidence type="ECO:0000313" key="9">
    <source>
        <dbReference type="EMBL" id="KAK4150507.1"/>
    </source>
</evidence>
<dbReference type="PROSITE" id="PS50157">
    <property type="entry name" value="ZINC_FINGER_C2H2_2"/>
    <property type="match status" value="2"/>
</dbReference>
<dbReference type="InterPro" id="IPR050527">
    <property type="entry name" value="Snail/Krueppel_Znf"/>
</dbReference>
<evidence type="ECO:0000256" key="6">
    <source>
        <dbReference type="PROSITE-ProRule" id="PRU00042"/>
    </source>
</evidence>
<dbReference type="InterPro" id="IPR013087">
    <property type="entry name" value="Znf_C2H2_type"/>
</dbReference>
<evidence type="ECO:0000256" key="7">
    <source>
        <dbReference type="SAM" id="MobiDB-lite"/>
    </source>
</evidence>
<evidence type="ECO:0000256" key="5">
    <source>
        <dbReference type="ARBA" id="ARBA00023242"/>
    </source>
</evidence>
<dbReference type="PROSITE" id="PS00028">
    <property type="entry name" value="ZINC_FINGER_C2H2_1"/>
    <property type="match status" value="2"/>
</dbReference>
<keyword evidence="3 6" id="KW-0863">Zinc-finger</keyword>
<dbReference type="Proteomes" id="UP001302745">
    <property type="component" value="Unassembled WGS sequence"/>
</dbReference>
<keyword evidence="2" id="KW-0677">Repeat</keyword>
<evidence type="ECO:0000256" key="2">
    <source>
        <dbReference type="ARBA" id="ARBA00022737"/>
    </source>
</evidence>
<feature type="region of interest" description="Disordered" evidence="7">
    <location>
        <begin position="175"/>
        <end position="207"/>
    </location>
</feature>
<reference evidence="9" key="2">
    <citation type="submission" date="2023-05" db="EMBL/GenBank/DDBJ databases">
        <authorList>
            <consortium name="Lawrence Berkeley National Laboratory"/>
            <person name="Steindorff A."/>
            <person name="Hensen N."/>
            <person name="Bonometti L."/>
            <person name="Westerberg I."/>
            <person name="Brannstrom I.O."/>
            <person name="Guillou S."/>
            <person name="Cros-Aarteil S."/>
            <person name="Calhoun S."/>
            <person name="Haridas S."/>
            <person name="Kuo A."/>
            <person name="Mondo S."/>
            <person name="Pangilinan J."/>
            <person name="Riley R."/>
            <person name="Labutti K."/>
            <person name="Andreopoulos B."/>
            <person name="Lipzen A."/>
            <person name="Chen C."/>
            <person name="Yanf M."/>
            <person name="Daum C."/>
            <person name="Ng V."/>
            <person name="Clum A."/>
            <person name="Ohm R."/>
            <person name="Martin F."/>
            <person name="Silar P."/>
            <person name="Natvig D."/>
            <person name="Lalanne C."/>
            <person name="Gautier V."/>
            <person name="Ament-Velasquez S.L."/>
            <person name="Kruys A."/>
            <person name="Hutchinson M.I."/>
            <person name="Powell A.J."/>
            <person name="Barry K."/>
            <person name="Miller A.N."/>
            <person name="Grigoriev I.V."/>
            <person name="Debuchy R."/>
            <person name="Gladieux P."/>
            <person name="Thoren M.H."/>
            <person name="Johannesson H."/>
        </authorList>
    </citation>
    <scope>NUCLEOTIDE SEQUENCE</scope>
    <source>
        <strain evidence="9">CBS 538.74</strain>
    </source>
</reference>
<dbReference type="PANTHER" id="PTHR24388:SF53">
    <property type="entry name" value="CHORION TRANSCRIPTION FACTOR CF2-RELATED"/>
    <property type="match status" value="1"/>
</dbReference>
<evidence type="ECO:0000256" key="3">
    <source>
        <dbReference type="ARBA" id="ARBA00022771"/>
    </source>
</evidence>
<organism evidence="9 10">
    <name type="scientific">Chaetomidium leptoderma</name>
    <dbReference type="NCBI Taxonomy" id="669021"/>
    <lineage>
        <taxon>Eukaryota</taxon>
        <taxon>Fungi</taxon>
        <taxon>Dikarya</taxon>
        <taxon>Ascomycota</taxon>
        <taxon>Pezizomycotina</taxon>
        <taxon>Sordariomycetes</taxon>
        <taxon>Sordariomycetidae</taxon>
        <taxon>Sordariales</taxon>
        <taxon>Chaetomiaceae</taxon>
        <taxon>Chaetomidium</taxon>
    </lineage>
</organism>
<dbReference type="Gene3D" id="3.30.160.60">
    <property type="entry name" value="Classic Zinc Finger"/>
    <property type="match status" value="2"/>
</dbReference>
<dbReference type="SMART" id="SM00355">
    <property type="entry name" value="ZnF_C2H2"/>
    <property type="match status" value="2"/>
</dbReference>
<evidence type="ECO:0000313" key="10">
    <source>
        <dbReference type="Proteomes" id="UP001302745"/>
    </source>
</evidence>
<protein>
    <recommendedName>
        <fullName evidence="8">C2H2-type domain-containing protein</fullName>
    </recommendedName>
</protein>
<reference evidence="9" key="1">
    <citation type="journal article" date="2023" name="Mol. Phylogenet. Evol.">
        <title>Genome-scale phylogeny and comparative genomics of the fungal order Sordariales.</title>
        <authorList>
            <person name="Hensen N."/>
            <person name="Bonometti L."/>
            <person name="Westerberg I."/>
            <person name="Brannstrom I.O."/>
            <person name="Guillou S."/>
            <person name="Cros-Aarteil S."/>
            <person name="Calhoun S."/>
            <person name="Haridas S."/>
            <person name="Kuo A."/>
            <person name="Mondo S."/>
            <person name="Pangilinan J."/>
            <person name="Riley R."/>
            <person name="LaButti K."/>
            <person name="Andreopoulos B."/>
            <person name="Lipzen A."/>
            <person name="Chen C."/>
            <person name="Yan M."/>
            <person name="Daum C."/>
            <person name="Ng V."/>
            <person name="Clum A."/>
            <person name="Steindorff A."/>
            <person name="Ohm R.A."/>
            <person name="Martin F."/>
            <person name="Silar P."/>
            <person name="Natvig D.O."/>
            <person name="Lalanne C."/>
            <person name="Gautier V."/>
            <person name="Ament-Velasquez S.L."/>
            <person name="Kruys A."/>
            <person name="Hutchinson M.I."/>
            <person name="Powell A.J."/>
            <person name="Barry K."/>
            <person name="Miller A.N."/>
            <person name="Grigoriev I.V."/>
            <person name="Debuchy R."/>
            <person name="Gladieux P."/>
            <person name="Hiltunen Thoren M."/>
            <person name="Johannesson H."/>
        </authorList>
    </citation>
    <scope>NUCLEOTIDE SEQUENCE</scope>
    <source>
        <strain evidence="9">CBS 538.74</strain>
    </source>
</reference>
<dbReference type="SUPFAM" id="SSF57667">
    <property type="entry name" value="beta-beta-alpha zinc fingers"/>
    <property type="match status" value="1"/>
</dbReference>
<dbReference type="GO" id="GO:0000981">
    <property type="term" value="F:DNA-binding transcription factor activity, RNA polymerase II-specific"/>
    <property type="evidence" value="ECO:0007669"/>
    <property type="project" value="TreeGrafter"/>
</dbReference>
<comment type="caution">
    <text evidence="9">The sequence shown here is derived from an EMBL/GenBank/DDBJ whole genome shotgun (WGS) entry which is preliminary data.</text>
</comment>
<sequence length="207" mass="22935">MANPDDANDTGPDPGLDAIFSYLSMTSAQMDRAAQDTNSNSSFWLPQNTSFPTESSAAGFEPTHAPPPADTILAAQINPHFPVDQYSHHTASQFPWAPTNDPSQAGSSSGPAASDKPFACPHEDCDRAYNRQCDLEYHMNNHTKPRKCEICGAGVAEAKDLHRHMWTHHADEARRRGLPREHDECQTCGYSGRTDNVKRHREKRGHQ</sequence>
<gene>
    <name evidence="9" type="ORF">C8A00DRAFT_17987</name>
</gene>
<evidence type="ECO:0000256" key="1">
    <source>
        <dbReference type="ARBA" id="ARBA00022723"/>
    </source>
</evidence>
<dbReference type="InterPro" id="IPR036236">
    <property type="entry name" value="Znf_C2H2_sf"/>
</dbReference>
<dbReference type="Pfam" id="PF00096">
    <property type="entry name" value="zf-C2H2"/>
    <property type="match status" value="1"/>
</dbReference>
<accession>A0AAN6VFJ2</accession>
<evidence type="ECO:0000256" key="4">
    <source>
        <dbReference type="ARBA" id="ARBA00022833"/>
    </source>
</evidence>
<keyword evidence="4" id="KW-0862">Zinc</keyword>
<dbReference type="Pfam" id="PF13894">
    <property type="entry name" value="zf-C2H2_4"/>
    <property type="match status" value="1"/>
</dbReference>
<name>A0AAN6VFJ2_9PEZI</name>
<evidence type="ECO:0000259" key="8">
    <source>
        <dbReference type="PROSITE" id="PS50157"/>
    </source>
</evidence>
<feature type="compositionally biased region" description="Polar residues" evidence="7">
    <location>
        <begin position="31"/>
        <end position="56"/>
    </location>
</feature>
<proteinExistence type="predicted"/>
<dbReference type="AlphaFoldDB" id="A0AAN6VFJ2"/>